<evidence type="ECO:0000313" key="2">
    <source>
        <dbReference type="Proteomes" id="UP000003157"/>
    </source>
</evidence>
<evidence type="ECO:0000313" key="1">
    <source>
        <dbReference type="EMBL" id="EFW03550.1"/>
    </source>
</evidence>
<gene>
    <name evidence="1" type="ORF">HMPREF9488_03241</name>
</gene>
<dbReference type="HOGENOM" id="CLU_145230_0_0_9"/>
<accession>E7GEU9</accession>
<name>E7GEU9_9FIRM</name>
<dbReference type="EMBL" id="ADKX01000046">
    <property type="protein sequence ID" value="EFW03550.1"/>
    <property type="molecule type" value="Genomic_DNA"/>
</dbReference>
<dbReference type="GeneID" id="78231494"/>
<reference evidence="1 2" key="1">
    <citation type="submission" date="2010-12" db="EMBL/GenBank/DDBJ databases">
        <title>The Genome Sequence of Coprobacillus sp. strain 29_1.</title>
        <authorList>
            <consortium name="The Broad Institute Genome Sequencing Platform"/>
            <person name="Earl A."/>
            <person name="Ward D."/>
            <person name="Feldgarden M."/>
            <person name="Gevers D."/>
            <person name="Daigneault M."/>
            <person name="Sibley C.D."/>
            <person name="White A."/>
            <person name="Strauss J."/>
            <person name="Allen-Vercoe E."/>
            <person name="Young S.K."/>
            <person name="Zeng Q."/>
            <person name="Gargeya S."/>
            <person name="Fitzgerald M."/>
            <person name="Haas B."/>
            <person name="Abouelleil A."/>
            <person name="Alvarado L."/>
            <person name="Arachchi H.M."/>
            <person name="Berlin A."/>
            <person name="Brown A."/>
            <person name="Chapman S.B."/>
            <person name="Chen Z."/>
            <person name="Dunbar C."/>
            <person name="Freedman E."/>
            <person name="Gearin G."/>
            <person name="Gellesch M."/>
            <person name="Goldberg J."/>
            <person name="Griggs A."/>
            <person name="Gujja S."/>
            <person name="Heilman E."/>
            <person name="Heiman D."/>
            <person name="Howarth C."/>
            <person name="Larson L."/>
            <person name="Lui A."/>
            <person name="MacDonald P.J.P."/>
            <person name="Mehta T."/>
            <person name="Montmayeur A."/>
            <person name="Murphy C."/>
            <person name="Neiman D."/>
            <person name="Pearson M."/>
            <person name="Priest M."/>
            <person name="Roberts A."/>
            <person name="Saif S."/>
            <person name="Shea T."/>
            <person name="Shenoy N."/>
            <person name="Sisk P."/>
            <person name="Stolte C."/>
            <person name="Sykes S."/>
            <person name="White J."/>
            <person name="Yandava C."/>
            <person name="Nusbaum C."/>
            <person name="Birren B."/>
        </authorList>
    </citation>
    <scope>NUCLEOTIDE SEQUENCE [LARGE SCALE GENOMIC DNA]</scope>
    <source>
        <strain evidence="1 2">29_1</strain>
    </source>
</reference>
<dbReference type="OrthoDB" id="359789at2"/>
<proteinExistence type="predicted"/>
<dbReference type="AlphaFoldDB" id="E7GEU9"/>
<organism evidence="1 2">
    <name type="scientific">Coprobacillus cateniformis</name>
    <dbReference type="NCBI Taxonomy" id="100884"/>
    <lineage>
        <taxon>Bacteria</taxon>
        <taxon>Bacillati</taxon>
        <taxon>Bacillota</taxon>
        <taxon>Erysipelotrichia</taxon>
        <taxon>Erysipelotrichales</taxon>
        <taxon>Coprobacillaceae</taxon>
        <taxon>Coprobacillus</taxon>
    </lineage>
</organism>
<dbReference type="Proteomes" id="UP000003157">
    <property type="component" value="Unassembled WGS sequence"/>
</dbReference>
<dbReference type="eggNOG" id="ENOG5031KJ2">
    <property type="taxonomic scope" value="Bacteria"/>
</dbReference>
<protein>
    <submittedName>
        <fullName evidence="1">Uncharacterized protein</fullName>
    </submittedName>
</protein>
<keyword evidence="2" id="KW-1185">Reference proteome</keyword>
<sequence length="138" mass="16410">MNRNNLFYICSLLESISRKTGLKKKEIIDKIGLKQLKHLYNYADVNHCLPILQVTEEVIESNHLPVKEIGTSQTVSVWDNGKVYQRLIIDISDDSNWFDKLIEVYHSWICDYLDNTELPIYWQPRSYIRECYLEKKIL</sequence>
<dbReference type="STRING" id="100884.GCA_000269565_03751"/>
<dbReference type="RefSeq" id="WP_008790323.1">
    <property type="nucleotide sequence ID" value="NZ_AKCB01000004.1"/>
</dbReference>
<comment type="caution">
    <text evidence="1">The sequence shown here is derived from an EMBL/GenBank/DDBJ whole genome shotgun (WGS) entry which is preliminary data.</text>
</comment>